<feature type="transmembrane region" description="Helical" evidence="1">
    <location>
        <begin position="1706"/>
        <end position="1726"/>
    </location>
</feature>
<dbReference type="EMBL" id="CP000881">
    <property type="protein sequence ID" value="ABW97862.1"/>
    <property type="molecule type" value="Genomic_DNA"/>
</dbReference>
<dbReference type="GeneID" id="5739425"/>
<organism evidence="2 3">
    <name type="scientific">Hemiselmis andersenii</name>
    <name type="common">Cryptophyte alga</name>
    <dbReference type="NCBI Taxonomy" id="464988"/>
    <lineage>
        <taxon>Eukaryota</taxon>
        <taxon>Cryptophyceae</taxon>
        <taxon>Cryptomonadales</taxon>
        <taxon>Hemiselmidaceae</taxon>
        <taxon>Hemiselmis</taxon>
    </lineage>
</organism>
<feature type="transmembrane region" description="Helical" evidence="1">
    <location>
        <begin position="1321"/>
        <end position="1340"/>
    </location>
</feature>
<reference evidence="2 3" key="1">
    <citation type="journal article" date="2007" name="Proc. Natl. Acad. Sci. U.S.A.">
        <title>Nucleomorph genome of Hemiselmis andersenii reveals complete intron loss and compaction as a driver of protein structure and function.</title>
        <authorList>
            <person name="Lane C.E."/>
            <person name="van den Heuvel K."/>
            <person name="Kozera C."/>
            <person name="Curtis B.A."/>
            <person name="Parsons B.J."/>
            <person name="Bowman S."/>
            <person name="Archibald J.M."/>
        </authorList>
    </citation>
    <scope>NUCLEOTIDE SEQUENCE [LARGE SCALE GENOMIC DNA]</scope>
    <source>
        <strain evidence="2 3">CCMP644</strain>
    </source>
</reference>
<accession>A9BK29</accession>
<gene>
    <name evidence="2" type="ORF">HAN_1g14</name>
</gene>
<keyword evidence="1" id="KW-1133">Transmembrane helix</keyword>
<evidence type="ECO:0000313" key="2">
    <source>
        <dbReference type="EMBL" id="ABW97862.1"/>
    </source>
</evidence>
<feature type="transmembrane region" description="Helical" evidence="1">
    <location>
        <begin position="1670"/>
        <end position="1686"/>
    </location>
</feature>
<feature type="transmembrane region" description="Helical" evidence="1">
    <location>
        <begin position="1477"/>
        <end position="1494"/>
    </location>
</feature>
<protein>
    <submittedName>
        <fullName evidence="2">Uncharacterized protein</fullName>
    </submittedName>
</protein>
<feature type="transmembrane region" description="Helical" evidence="1">
    <location>
        <begin position="1147"/>
        <end position="1169"/>
    </location>
</feature>
<dbReference type="RefSeq" id="XP_001712187.1">
    <property type="nucleotide sequence ID" value="XM_001712135.1"/>
</dbReference>
<feature type="transmembrane region" description="Helical" evidence="1">
    <location>
        <begin position="1791"/>
        <end position="1813"/>
    </location>
</feature>
<feature type="transmembrane region" description="Helical" evidence="1">
    <location>
        <begin position="1884"/>
        <end position="1901"/>
    </location>
</feature>
<evidence type="ECO:0000256" key="1">
    <source>
        <dbReference type="SAM" id="Phobius"/>
    </source>
</evidence>
<dbReference type="Proteomes" id="UP000243127">
    <property type="component" value="Nucleomorph 1"/>
</dbReference>
<proteinExistence type="predicted"/>
<feature type="transmembrane region" description="Helical" evidence="1">
    <location>
        <begin position="1514"/>
        <end position="1532"/>
    </location>
</feature>
<evidence type="ECO:0000313" key="3">
    <source>
        <dbReference type="Proteomes" id="UP000243127"/>
    </source>
</evidence>
<keyword evidence="1" id="KW-0812">Transmembrane</keyword>
<geneLocation type="nucleomorph" evidence="2"/>
<sequence>MKKEPLTFFKISFLNKKNQKKRIFFKDWEIIFKFFKNTSFYKKKFKKIYLIINQKLIKFPKILPPPNISIFLKSLDFKNQKNNKGLNFFWKFWKSIFFGLKGKNVFFLENLIFRKIFIQKKYFWVQNQKIFSIMLKKISKINDFKVLCFLISNFKFVNLLEELEIFSRKKNFYKFFISLKNFNQKKKKDFSIKLFFKKKILETEGDLSFSIFLKSFLKINKKKISKKESDWFFYFTQHCSKENFRLEDFSKTLKLPSFFYEFNIKNFFPSFLGGKFFFYFFDFFSKRTKKRFLKYCLFILPFLNFLDRNFSIKKLGNNKYTDIYSILFENLSCSNKFFSFFSLEKNNDKKNLFLFLLFFLKQKNKVSTILKRCILFQMEIRRILKKKKFKIVCGNLKNLKLRERFYHELLNSVLLGGVKSKLISFGLFFENFLKKIFKIFNSKNQNIFIHNFLSAVNWSYIVFYTKKNFFTKKISIPTFKLEIKKNYLSLKGCNFFKKIHNKIEQERKKLKNLPIFKFFSPKIKKKKFNYICDGKEIFLTIENLQFYLLSEIKKKNIQKVVWLSFFKKIWNQERKKKTILFLKNFFFEKNLREISNWFSKKKFNKKIAVKLLGSCFSCLRKFLKKISKKTTGNSSIRLKKLPFYLQKKFFSKQFQKKILIDFFNIYFKFFLKEKNLSLGKKFSIFEFFFYFYQHKTMLKLLDFFKTHHFLTKKNNFPKLLFDCFFLKFFKNCTEQKEKKKIFNYYNKFQKIIFEICIPFDPFVEIISHNFKKIFSNMGSIKDLKIMEKLSKTKRLFNSSFRFFRKNYYSSLIEKVSLGQINTTITKFGKKKPLNISFFLYFLKDKKTLKKNKFLIISKVNDLLYFPIKVYPFLKINLKNCFFKRKELVSYFLKTFIFNFSFKLIFVFYKESPLFVMENHFLGKFFSIWLKITSKKNPKAIFFFTKRTKNFFFSFNWFSNKNGPKTLKKKRNAFHKTFLKDILNKNYKGDINLLSLINFFKILKNQKIKILVFLKNILKEKNFLSPERKNIFTRNSFVKQKIFKVFKKFLKKFTIFAPKNFFFGGKLITEFLSRKIKKKFLFPKNLLFWGLKLKKKTIFLCLISKILDSGLLFGKIFKILSIKIFQLFLGTKINELEIQKKKKLFQSFFLFFSVSYSNYFNFFFLFFNIFSKRIKKTREKIFWLFAITISRRNFFLDKKRKHFLDLSYKIFFSKQNIFFKPFFIYLINEDIKIIPKRSSKKTLYSYQKIFFFFSNLILFKKNFPFFQKFLKVFFDRWLPFQKNKKNIYLKILFTLGRKLKKNHFLIYQKKYFKILSFGFENLILLDCFVKIMNFNFWLSFFKKKKIFEKIRKNFHLVWKNLKYKHFKNFFQFFLYLLTIMEVSGNPAFLHQFILSFKKFHLFFLKILKMEFLKRLNSENLSHLFEKFLEVSEKKLKIYVLIMIKKNQIFKQKYDSDLFFFRKTLILFFKFLKKNKKPVFFSLFIKNFFFFGPSTISSEILKISTIFFRTEQNFPIRTIFFYINFWISEIFFYFRNFSKRCQKFFSKKIKQTLFYLKKIKNFSFWQNKISRPLNNILTILFQIPGSNLKIQILKSTKDLLEKKINPGLFLNFMYYLIFLFSKIKNSLYLFKIDELIGKFFFSIKSNKIKFRIISIFFLRLLRGESVIKKERFYGIFLKLISFFFFFFQNFNFNHFFLQIFMKFLKKNYFISINFDGFLCKLLIFSFSIKNYRLVFNFLKKNFEIQKNFFVEKIRFSFFSFSFFFVQKLDKIKLNIFLTMIKDIIKKNDNFGTFFPIFVNFLLIECNWSFLIFNLFLRKFFSKKISLCSKFSQKIFLNFLTKILIKIGLGNLNFLNEHLIPVHLLPKLKKILLKGKNIFFFHKKNEILTYLITINTIYSSFFFWERKKNKKIKNYYKTRRKILKKKKTFLEKRSFFSKLFILIKIILKYHFFVNGNFFYFFEKPYFRNQNGIKKKNLLIKFPYIKLRKIFFEILKN</sequence>
<feature type="transmembrane region" description="Helical" evidence="1">
    <location>
        <begin position="1932"/>
        <end position="1958"/>
    </location>
</feature>
<keyword evidence="2" id="KW-0542">Nucleomorph</keyword>
<feature type="transmembrane region" description="Helical" evidence="1">
    <location>
        <begin position="1602"/>
        <end position="1621"/>
    </location>
</feature>
<feature type="transmembrane region" description="Helical" evidence="1">
    <location>
        <begin position="1833"/>
        <end position="1852"/>
    </location>
</feature>
<feature type="transmembrane region" description="Helical" evidence="1">
    <location>
        <begin position="1241"/>
        <end position="1258"/>
    </location>
</feature>
<name>A9BK29_HEMAN</name>
<keyword evidence="1" id="KW-0472">Membrane</keyword>